<dbReference type="CDD" id="cd21037">
    <property type="entry name" value="MLKL_NTD"/>
    <property type="match status" value="1"/>
</dbReference>
<dbReference type="InterPro" id="IPR036537">
    <property type="entry name" value="Adaptor_Cbl_N_dom_sf"/>
</dbReference>
<dbReference type="Proteomes" id="UP000567179">
    <property type="component" value="Unassembled WGS sequence"/>
</dbReference>
<evidence type="ECO:0000313" key="2">
    <source>
        <dbReference type="Proteomes" id="UP000567179"/>
    </source>
</evidence>
<dbReference type="GO" id="GO:0007166">
    <property type="term" value="P:cell surface receptor signaling pathway"/>
    <property type="evidence" value="ECO:0007669"/>
    <property type="project" value="InterPro"/>
</dbReference>
<name>A0A8H5AXS4_9AGAR</name>
<accession>A0A8H5AXS4</accession>
<dbReference type="AlphaFoldDB" id="A0A8H5AXS4"/>
<gene>
    <name evidence="1" type="ORF">D9619_002382</name>
</gene>
<proteinExistence type="predicted"/>
<dbReference type="InterPro" id="IPR059179">
    <property type="entry name" value="MLKL-like_MCAfunc"/>
</dbReference>
<evidence type="ECO:0000313" key="1">
    <source>
        <dbReference type="EMBL" id="KAF5312870.1"/>
    </source>
</evidence>
<organism evidence="1 2">
    <name type="scientific">Psilocybe cf. subviscida</name>
    <dbReference type="NCBI Taxonomy" id="2480587"/>
    <lineage>
        <taxon>Eukaryota</taxon>
        <taxon>Fungi</taxon>
        <taxon>Dikarya</taxon>
        <taxon>Basidiomycota</taxon>
        <taxon>Agaricomycotina</taxon>
        <taxon>Agaricomycetes</taxon>
        <taxon>Agaricomycetidae</taxon>
        <taxon>Agaricales</taxon>
        <taxon>Agaricineae</taxon>
        <taxon>Strophariaceae</taxon>
        <taxon>Psilocybe</taxon>
    </lineage>
</organism>
<protein>
    <submittedName>
        <fullName evidence="1">Uncharacterized protein</fullName>
    </submittedName>
</protein>
<dbReference type="Gene3D" id="1.20.930.20">
    <property type="entry name" value="Adaptor protein Cbl, N-terminal domain"/>
    <property type="match status" value="1"/>
</dbReference>
<sequence>MLAARAAGNILDITVALAPIPYLDISLSIFKVLYGSIQHVRGIRAQMKALATTAADLLYNLHIKLQGMQHLDESIQRALHDFNSLLADICETAERFSKRSYLKIFFTPTDIQKLINQHHQQISQTHLQVVIHNDIRKFEEARKEDHRELLGAIHAMKKDETQLVQATCEAMKDDVPLTVQDVKEYFRTVEVSADERELEQDVVRMLRSLNRSTAFVAPQYPGSLSTGGPPQQYSPTHPPNYPFFEEPVPMAQDESQMPLDPSYPSRRPVYPPVNSGYSSYEAPTGPPSPYVPRYWNTGGNDIQCAWTWHHANADPTPLYYDGLGVRVIVAGHLMTLAGR</sequence>
<reference evidence="1 2" key="1">
    <citation type="journal article" date="2020" name="ISME J.">
        <title>Uncovering the hidden diversity of litter-decomposition mechanisms in mushroom-forming fungi.</title>
        <authorList>
            <person name="Floudas D."/>
            <person name="Bentzer J."/>
            <person name="Ahren D."/>
            <person name="Johansson T."/>
            <person name="Persson P."/>
            <person name="Tunlid A."/>
        </authorList>
    </citation>
    <scope>NUCLEOTIDE SEQUENCE [LARGE SCALE GENOMIC DNA]</scope>
    <source>
        <strain evidence="1 2">CBS 101986</strain>
    </source>
</reference>
<dbReference type="EMBL" id="JAACJJ010000056">
    <property type="protein sequence ID" value="KAF5312870.1"/>
    <property type="molecule type" value="Genomic_DNA"/>
</dbReference>
<keyword evidence="2" id="KW-1185">Reference proteome</keyword>
<comment type="caution">
    <text evidence="1">The sequence shown here is derived from an EMBL/GenBank/DDBJ whole genome shotgun (WGS) entry which is preliminary data.</text>
</comment>